<evidence type="ECO:0000313" key="1">
    <source>
        <dbReference type="EMBL" id="VVM06962.1"/>
    </source>
</evidence>
<dbReference type="EC" id="2.1.1.307" evidence="1"/>
<organism evidence="1 2">
    <name type="scientific">Methylacidimicrobium cyclopophantes</name>
    <dbReference type="NCBI Taxonomy" id="1041766"/>
    <lineage>
        <taxon>Bacteria</taxon>
        <taxon>Pseudomonadati</taxon>
        <taxon>Verrucomicrobiota</taxon>
        <taxon>Methylacidimicrobium</taxon>
    </lineage>
</organism>
<gene>
    <name evidence="1" type="primary">elmMIII</name>
    <name evidence="1" type="ORF">MAMC_01379</name>
</gene>
<dbReference type="Pfam" id="PF05711">
    <property type="entry name" value="TylF"/>
    <property type="match status" value="1"/>
</dbReference>
<reference evidence="1" key="1">
    <citation type="submission" date="2019-09" db="EMBL/GenBank/DDBJ databases">
        <authorList>
            <person name="Cremers G."/>
        </authorList>
    </citation>
    <scope>NUCLEOTIDE SEQUENCE [LARGE SCALE GENOMIC DNA]</scope>
    <source>
        <strain evidence="1">3B</strain>
    </source>
</reference>
<keyword evidence="1" id="KW-0489">Methyltransferase</keyword>
<dbReference type="OrthoDB" id="149130at2"/>
<comment type="caution">
    <text evidence="1">The sequence shown here is derived from an EMBL/GenBank/DDBJ whole genome shotgun (WGS) entry which is preliminary data.</text>
</comment>
<name>A0A5E6MBQ4_9BACT</name>
<dbReference type="InterPro" id="IPR008884">
    <property type="entry name" value="TylF_MeTrfase"/>
</dbReference>
<accession>A0A5E6MBQ4</accession>
<protein>
    <submittedName>
        <fullName evidence="1">8-demethyl-8-(2, 3-dimethoxy-alpha-L-rhamnosyl)-tetracenomycin-C 4'-O-methyltransferase</fullName>
        <ecNumber evidence="1">2.1.1.307</ecNumber>
    </submittedName>
</protein>
<dbReference type="AlphaFoldDB" id="A0A5E6MBQ4"/>
<dbReference type="Proteomes" id="UP000381693">
    <property type="component" value="Unassembled WGS sequence"/>
</dbReference>
<dbReference type="PANTHER" id="PTHR40036">
    <property type="entry name" value="MACROCIN O-METHYLTRANSFERASE"/>
    <property type="match status" value="1"/>
</dbReference>
<evidence type="ECO:0000313" key="2">
    <source>
        <dbReference type="Proteomes" id="UP000381693"/>
    </source>
</evidence>
<dbReference type="InterPro" id="IPR029063">
    <property type="entry name" value="SAM-dependent_MTases_sf"/>
</dbReference>
<proteinExistence type="predicted"/>
<keyword evidence="1" id="KW-0808">Transferase</keyword>
<dbReference type="EMBL" id="CABFUZ020000138">
    <property type="protein sequence ID" value="VVM06962.1"/>
    <property type="molecule type" value="Genomic_DNA"/>
</dbReference>
<keyword evidence="2" id="KW-1185">Reference proteome</keyword>
<dbReference type="PANTHER" id="PTHR40036:SF1">
    <property type="entry name" value="MACROCIN O-METHYLTRANSFERASE"/>
    <property type="match status" value="1"/>
</dbReference>
<sequence length="202" mass="22520">MVDRPASFVAAVRQEGHGAALNGARVGCGRRLLLADRCPYDGRGKRVKNFRVWLETILAEGVEGDLIEAGVWRGGAAIFMKAILSAHGDRERRLFVADSFAGLPKGRPQEREDAELGVKNRAAANFLAVCEEEIRDNFGRYDLLDDKVIFLKGSFYETVPKAPIGKLALPRADGDMFRSMMESVSENLCVGHNQSRRRRKWK</sequence>
<dbReference type="GO" id="GO:0032259">
    <property type="term" value="P:methylation"/>
    <property type="evidence" value="ECO:0007669"/>
    <property type="project" value="UniProtKB-KW"/>
</dbReference>
<dbReference type="GO" id="GO:0008168">
    <property type="term" value="F:methyltransferase activity"/>
    <property type="evidence" value="ECO:0007669"/>
    <property type="project" value="UniProtKB-KW"/>
</dbReference>
<dbReference type="RefSeq" id="WP_142525387.1">
    <property type="nucleotide sequence ID" value="NZ_CABFUZ020000138.1"/>
</dbReference>
<dbReference type="Gene3D" id="3.40.50.150">
    <property type="entry name" value="Vaccinia Virus protein VP39"/>
    <property type="match status" value="1"/>
</dbReference>